<evidence type="ECO:0000313" key="1">
    <source>
        <dbReference type="EMBL" id="KAF0924565.1"/>
    </source>
</evidence>
<protein>
    <submittedName>
        <fullName evidence="1">Uncharacterized protein</fullName>
    </submittedName>
</protein>
<name>A0A6G1EHL2_9ORYZ</name>
<dbReference type="Proteomes" id="UP000479710">
    <property type="component" value="Unassembled WGS sequence"/>
</dbReference>
<dbReference type="EMBL" id="SPHZ02000003">
    <property type="protein sequence ID" value="KAF0924565.1"/>
    <property type="molecule type" value="Genomic_DNA"/>
</dbReference>
<feature type="non-terminal residue" evidence="1">
    <location>
        <position position="1"/>
    </location>
</feature>
<comment type="caution">
    <text evidence="1">The sequence shown here is derived from an EMBL/GenBank/DDBJ whole genome shotgun (WGS) entry which is preliminary data.</text>
</comment>
<feature type="non-terminal residue" evidence="1">
    <location>
        <position position="72"/>
    </location>
</feature>
<dbReference type="AlphaFoldDB" id="A0A6G1EHL2"/>
<sequence>RPFLPLCDAATCSSGHLRPRSLHHWVRKEFLSNFSFGHDPNRASVCRLDHRQPRLPLQPAREDLKARIWKTP</sequence>
<accession>A0A6G1EHL2</accession>
<reference evidence="1 2" key="1">
    <citation type="submission" date="2019-11" db="EMBL/GenBank/DDBJ databases">
        <title>Whole genome sequence of Oryza granulata.</title>
        <authorList>
            <person name="Li W."/>
        </authorList>
    </citation>
    <scope>NUCLEOTIDE SEQUENCE [LARGE SCALE GENOMIC DNA]</scope>
    <source>
        <strain evidence="2">cv. Menghai</strain>
        <tissue evidence="1">Leaf</tissue>
    </source>
</reference>
<proteinExistence type="predicted"/>
<evidence type="ECO:0000313" key="2">
    <source>
        <dbReference type="Proteomes" id="UP000479710"/>
    </source>
</evidence>
<gene>
    <name evidence="1" type="ORF">E2562_010204</name>
</gene>
<keyword evidence="2" id="KW-1185">Reference proteome</keyword>
<organism evidence="1 2">
    <name type="scientific">Oryza meyeriana var. granulata</name>
    <dbReference type="NCBI Taxonomy" id="110450"/>
    <lineage>
        <taxon>Eukaryota</taxon>
        <taxon>Viridiplantae</taxon>
        <taxon>Streptophyta</taxon>
        <taxon>Embryophyta</taxon>
        <taxon>Tracheophyta</taxon>
        <taxon>Spermatophyta</taxon>
        <taxon>Magnoliopsida</taxon>
        <taxon>Liliopsida</taxon>
        <taxon>Poales</taxon>
        <taxon>Poaceae</taxon>
        <taxon>BOP clade</taxon>
        <taxon>Oryzoideae</taxon>
        <taxon>Oryzeae</taxon>
        <taxon>Oryzinae</taxon>
        <taxon>Oryza</taxon>
        <taxon>Oryza meyeriana</taxon>
    </lineage>
</organism>